<dbReference type="CDD" id="cd00037">
    <property type="entry name" value="CLECT"/>
    <property type="match status" value="1"/>
</dbReference>
<dbReference type="Proteomes" id="UP001217089">
    <property type="component" value="Unassembled WGS sequence"/>
</dbReference>
<keyword evidence="1" id="KW-1015">Disulfide bond</keyword>
<gene>
    <name evidence="3" type="ORF">KUTeg_019888</name>
</gene>
<dbReference type="SUPFAM" id="SSF56436">
    <property type="entry name" value="C-type lectin-like"/>
    <property type="match status" value="1"/>
</dbReference>
<dbReference type="PROSITE" id="PS00615">
    <property type="entry name" value="C_TYPE_LECTIN_1"/>
    <property type="match status" value="1"/>
</dbReference>
<dbReference type="InterPro" id="IPR001304">
    <property type="entry name" value="C-type_lectin-like"/>
</dbReference>
<dbReference type="Gene3D" id="3.10.100.10">
    <property type="entry name" value="Mannose-Binding Protein A, subunit A"/>
    <property type="match status" value="1"/>
</dbReference>
<organism evidence="3 4">
    <name type="scientific">Tegillarca granosa</name>
    <name type="common">Malaysian cockle</name>
    <name type="synonym">Anadara granosa</name>
    <dbReference type="NCBI Taxonomy" id="220873"/>
    <lineage>
        <taxon>Eukaryota</taxon>
        <taxon>Metazoa</taxon>
        <taxon>Spiralia</taxon>
        <taxon>Lophotrochozoa</taxon>
        <taxon>Mollusca</taxon>
        <taxon>Bivalvia</taxon>
        <taxon>Autobranchia</taxon>
        <taxon>Pteriomorphia</taxon>
        <taxon>Arcoida</taxon>
        <taxon>Arcoidea</taxon>
        <taxon>Arcidae</taxon>
        <taxon>Tegillarca</taxon>
    </lineage>
</organism>
<reference evidence="3 4" key="1">
    <citation type="submission" date="2022-12" db="EMBL/GenBank/DDBJ databases">
        <title>Chromosome-level genome of Tegillarca granosa.</title>
        <authorList>
            <person name="Kim J."/>
        </authorList>
    </citation>
    <scope>NUCLEOTIDE SEQUENCE [LARGE SCALE GENOMIC DNA]</scope>
    <source>
        <strain evidence="3">Teg-2019</strain>
        <tissue evidence="3">Adductor muscle</tissue>
    </source>
</reference>
<dbReference type="EMBL" id="JARBDR010000917">
    <property type="protein sequence ID" value="KAJ8303492.1"/>
    <property type="molecule type" value="Genomic_DNA"/>
</dbReference>
<proteinExistence type="predicted"/>
<evidence type="ECO:0000313" key="4">
    <source>
        <dbReference type="Proteomes" id="UP001217089"/>
    </source>
</evidence>
<dbReference type="InterPro" id="IPR016186">
    <property type="entry name" value="C-type_lectin-like/link_sf"/>
</dbReference>
<dbReference type="Pfam" id="PF00059">
    <property type="entry name" value="Lectin_C"/>
    <property type="match status" value="1"/>
</dbReference>
<dbReference type="PROSITE" id="PS50041">
    <property type="entry name" value="C_TYPE_LECTIN_2"/>
    <property type="match status" value="1"/>
</dbReference>
<evidence type="ECO:0000313" key="3">
    <source>
        <dbReference type="EMBL" id="KAJ8303492.1"/>
    </source>
</evidence>
<dbReference type="InterPro" id="IPR018378">
    <property type="entry name" value="C-type_lectin_CS"/>
</dbReference>
<feature type="domain" description="C-type lectin" evidence="2">
    <location>
        <begin position="6"/>
        <end position="59"/>
    </location>
</feature>
<evidence type="ECO:0000256" key="1">
    <source>
        <dbReference type="ARBA" id="ARBA00023157"/>
    </source>
</evidence>
<evidence type="ECO:0000259" key="2">
    <source>
        <dbReference type="PROSITE" id="PS50041"/>
    </source>
</evidence>
<accession>A0ABQ9EIW1</accession>
<comment type="caution">
    <text evidence="3">The sequence shown here is derived from an EMBL/GenBank/DDBJ whole genome shotgun (WGS) entry which is preliminary data.</text>
</comment>
<keyword evidence="4" id="KW-1185">Reference proteome</keyword>
<protein>
    <recommendedName>
        <fullName evidence="2">C-type lectin domain-containing protein</fullName>
    </recommendedName>
</protein>
<name>A0ABQ9EIW1_TEGGR</name>
<dbReference type="InterPro" id="IPR016187">
    <property type="entry name" value="CTDL_fold"/>
</dbReference>
<sequence>MIVEDQWIYPSDLTQILVSNWASNQPNQAAGANCVATWYQYLSKWADEPCTTKYNFICERTIIGGEENCPTCYKI</sequence>